<feature type="domain" description="C2H2-type" evidence="6">
    <location>
        <begin position="228"/>
        <end position="257"/>
    </location>
</feature>
<proteinExistence type="predicted"/>
<dbReference type="EMBL" id="WJQU01000002">
    <property type="protein sequence ID" value="KAJ6644294.1"/>
    <property type="molecule type" value="Genomic_DNA"/>
</dbReference>
<feature type="compositionally biased region" description="Polar residues" evidence="5">
    <location>
        <begin position="196"/>
        <end position="209"/>
    </location>
</feature>
<keyword evidence="1" id="KW-0479">Metal-binding</keyword>
<organism evidence="7 8">
    <name type="scientific">Pseudolycoriella hygida</name>
    <dbReference type="NCBI Taxonomy" id="35572"/>
    <lineage>
        <taxon>Eukaryota</taxon>
        <taxon>Metazoa</taxon>
        <taxon>Ecdysozoa</taxon>
        <taxon>Arthropoda</taxon>
        <taxon>Hexapoda</taxon>
        <taxon>Insecta</taxon>
        <taxon>Pterygota</taxon>
        <taxon>Neoptera</taxon>
        <taxon>Endopterygota</taxon>
        <taxon>Diptera</taxon>
        <taxon>Nematocera</taxon>
        <taxon>Sciaroidea</taxon>
        <taxon>Sciaridae</taxon>
        <taxon>Pseudolycoriella</taxon>
    </lineage>
</organism>
<name>A0A9Q0S495_9DIPT</name>
<dbReference type="InterPro" id="IPR036236">
    <property type="entry name" value="Znf_C2H2_sf"/>
</dbReference>
<evidence type="ECO:0000259" key="6">
    <source>
        <dbReference type="PROSITE" id="PS50157"/>
    </source>
</evidence>
<dbReference type="PANTHER" id="PTHR23235:SF150">
    <property type="entry name" value="KRUEPPEL-LIKE FACTOR LUNA"/>
    <property type="match status" value="1"/>
</dbReference>
<dbReference type="GO" id="GO:0008270">
    <property type="term" value="F:zinc ion binding"/>
    <property type="evidence" value="ECO:0007669"/>
    <property type="project" value="UniProtKB-KW"/>
</dbReference>
<comment type="caution">
    <text evidence="7">The sequence shown here is derived from an EMBL/GenBank/DDBJ whole genome shotgun (WGS) entry which is preliminary data.</text>
</comment>
<keyword evidence="2 4" id="KW-0863">Zinc-finger</keyword>
<dbReference type="PROSITE" id="PS00028">
    <property type="entry name" value="ZINC_FINGER_C2H2_1"/>
    <property type="match status" value="1"/>
</dbReference>
<dbReference type="OrthoDB" id="4748970at2759"/>
<dbReference type="PANTHER" id="PTHR23235">
    <property type="entry name" value="KRUEPPEL-LIKE TRANSCRIPTION FACTOR"/>
    <property type="match status" value="1"/>
</dbReference>
<dbReference type="FunFam" id="3.30.160.60:FF:000021">
    <property type="entry name" value="Basic krueppel-like factor 3"/>
    <property type="match status" value="1"/>
</dbReference>
<dbReference type="Gene3D" id="3.30.160.60">
    <property type="entry name" value="Classic Zinc Finger"/>
    <property type="match status" value="1"/>
</dbReference>
<dbReference type="PROSITE" id="PS50157">
    <property type="entry name" value="ZINC_FINGER_C2H2_2"/>
    <property type="match status" value="1"/>
</dbReference>
<evidence type="ECO:0000256" key="5">
    <source>
        <dbReference type="SAM" id="MobiDB-lite"/>
    </source>
</evidence>
<sequence length="262" mass="29439">MGMTCYEMERYLKDEPKLHSYKKLTAEIDTPWDLFATPSRILEELNYNEHNLDSLSTSSMSSACSGVSWDSSLSCAVVVKKEKIEDDEDNSDSCEEKLEHNFSKIPIQIKTENSIELRLLARTGELLPTLTPPSSPESIRTAEAELALLGHQGIFKVSSSSHLPRSAIVRLTTAGKNSVSVTRYIQVSQNIPTSLTHRTTTDLSPSSVTSKHHQRQHDHSPDSKRRIHKCQFLGCKKVYTKSSHLKAHQRTHTGEKPYKCSC</sequence>
<evidence type="ECO:0000313" key="7">
    <source>
        <dbReference type="EMBL" id="KAJ6644294.1"/>
    </source>
</evidence>
<accession>A0A9Q0S495</accession>
<keyword evidence="8" id="KW-1185">Reference proteome</keyword>
<feature type="region of interest" description="Disordered" evidence="5">
    <location>
        <begin position="196"/>
        <end position="226"/>
    </location>
</feature>
<dbReference type="InterPro" id="IPR013087">
    <property type="entry name" value="Znf_C2H2_type"/>
</dbReference>
<evidence type="ECO:0000256" key="2">
    <source>
        <dbReference type="ARBA" id="ARBA00022771"/>
    </source>
</evidence>
<dbReference type="Proteomes" id="UP001151699">
    <property type="component" value="Chromosome B"/>
</dbReference>
<gene>
    <name evidence="7" type="primary">luna</name>
    <name evidence="7" type="ORF">Bhyg_09261</name>
</gene>
<keyword evidence="3" id="KW-0862">Zinc</keyword>
<dbReference type="GO" id="GO:0000978">
    <property type="term" value="F:RNA polymerase II cis-regulatory region sequence-specific DNA binding"/>
    <property type="evidence" value="ECO:0007669"/>
    <property type="project" value="TreeGrafter"/>
</dbReference>
<evidence type="ECO:0000313" key="8">
    <source>
        <dbReference type="Proteomes" id="UP001151699"/>
    </source>
</evidence>
<evidence type="ECO:0000256" key="3">
    <source>
        <dbReference type="ARBA" id="ARBA00022833"/>
    </source>
</evidence>
<evidence type="ECO:0000256" key="1">
    <source>
        <dbReference type="ARBA" id="ARBA00022723"/>
    </source>
</evidence>
<protein>
    <submittedName>
        <fullName evidence="7">Krueppel-like factor luna</fullName>
    </submittedName>
</protein>
<dbReference type="AlphaFoldDB" id="A0A9Q0S495"/>
<dbReference type="SUPFAM" id="SSF57667">
    <property type="entry name" value="beta-beta-alpha zinc fingers"/>
    <property type="match status" value="1"/>
</dbReference>
<evidence type="ECO:0000256" key="4">
    <source>
        <dbReference type="PROSITE-ProRule" id="PRU00042"/>
    </source>
</evidence>
<dbReference type="GO" id="GO:0000981">
    <property type="term" value="F:DNA-binding transcription factor activity, RNA polymerase II-specific"/>
    <property type="evidence" value="ECO:0007669"/>
    <property type="project" value="TreeGrafter"/>
</dbReference>
<reference evidence="7" key="1">
    <citation type="submission" date="2022-07" db="EMBL/GenBank/DDBJ databases">
        <authorList>
            <person name="Trinca V."/>
            <person name="Uliana J.V.C."/>
            <person name="Torres T.T."/>
            <person name="Ward R.J."/>
            <person name="Monesi N."/>
        </authorList>
    </citation>
    <scope>NUCLEOTIDE SEQUENCE</scope>
    <source>
        <strain evidence="7">HSMRA1968</strain>
        <tissue evidence="7">Whole embryos</tissue>
    </source>
</reference>